<accession>A0A939MKJ6</accession>
<dbReference type="RefSeq" id="WP_208094986.1">
    <property type="nucleotide sequence ID" value="NZ_JAGDYM010000001.1"/>
</dbReference>
<protein>
    <submittedName>
        <fullName evidence="1">FMN-binding negative transcriptional regulator</fullName>
    </submittedName>
</protein>
<dbReference type="PANTHER" id="PTHR35802:SF1">
    <property type="entry name" value="PROTEASE SYNTHASE AND SPORULATION PROTEIN PAI 2"/>
    <property type="match status" value="1"/>
</dbReference>
<proteinExistence type="predicted"/>
<evidence type="ECO:0000313" key="1">
    <source>
        <dbReference type="EMBL" id="MBO1900337.1"/>
    </source>
</evidence>
<gene>
    <name evidence="1" type="ORF">J4H92_00045</name>
</gene>
<dbReference type="InterPro" id="IPR012349">
    <property type="entry name" value="Split_barrel_FMN-bd"/>
</dbReference>
<keyword evidence="2" id="KW-1185">Reference proteome</keyword>
<reference evidence="1" key="1">
    <citation type="submission" date="2021-03" db="EMBL/GenBank/DDBJ databases">
        <title>Leucobacter chromiisoli sp. nov., isolated from chromium-containing soil of chemical plant.</title>
        <authorList>
            <person name="Xu Z."/>
        </authorList>
    </citation>
    <scope>NUCLEOTIDE SEQUENCE</scope>
    <source>
        <strain evidence="1">S27</strain>
    </source>
</reference>
<comment type="caution">
    <text evidence="1">The sequence shown here is derived from an EMBL/GenBank/DDBJ whole genome shotgun (WGS) entry which is preliminary data.</text>
</comment>
<dbReference type="AlphaFoldDB" id="A0A939MKJ6"/>
<dbReference type="EMBL" id="JAGDYM010000001">
    <property type="protein sequence ID" value="MBO1900337.1"/>
    <property type="molecule type" value="Genomic_DNA"/>
</dbReference>
<sequence length="220" mass="24397">MHTYPSYPAPSGRAVVEFVRDHPFAILATSLPGAAPVATHTPVVLPPGSEPGESLVGARLWGHLGRDNPHWRHFAEHPELLLIFSSSHAYVSPSNYRFSPAAPTLDYAAVHLTGRVTLLDDEAALEIVERTVEVFEERRERPWPMAESRDLFRRIIGGVVAFAIDIDGEQAMFKLSQDMPEEVHERVRRDLLDGEHPHPDVAELMGRVGTCPHLREPGGA</sequence>
<dbReference type="Pfam" id="PF04299">
    <property type="entry name" value="FMN_bind_2"/>
    <property type="match status" value="1"/>
</dbReference>
<organism evidence="1 2">
    <name type="scientific">Leucobacter weissii</name>
    <dbReference type="NCBI Taxonomy" id="1983706"/>
    <lineage>
        <taxon>Bacteria</taxon>
        <taxon>Bacillati</taxon>
        <taxon>Actinomycetota</taxon>
        <taxon>Actinomycetes</taxon>
        <taxon>Micrococcales</taxon>
        <taxon>Microbacteriaceae</taxon>
        <taxon>Leucobacter</taxon>
    </lineage>
</organism>
<name>A0A939MKJ6_9MICO</name>
<dbReference type="Proteomes" id="UP000664382">
    <property type="component" value="Unassembled WGS sequence"/>
</dbReference>
<dbReference type="PIRSF" id="PIRSF010372">
    <property type="entry name" value="PaiB"/>
    <property type="match status" value="1"/>
</dbReference>
<dbReference type="PANTHER" id="PTHR35802">
    <property type="entry name" value="PROTEASE SYNTHASE AND SPORULATION PROTEIN PAI 2"/>
    <property type="match status" value="1"/>
</dbReference>
<evidence type="ECO:0000313" key="2">
    <source>
        <dbReference type="Proteomes" id="UP000664382"/>
    </source>
</evidence>
<dbReference type="SUPFAM" id="SSF50475">
    <property type="entry name" value="FMN-binding split barrel"/>
    <property type="match status" value="1"/>
</dbReference>
<dbReference type="Gene3D" id="2.30.110.10">
    <property type="entry name" value="Electron Transport, Fmn-binding Protein, Chain A"/>
    <property type="match status" value="1"/>
</dbReference>
<dbReference type="InterPro" id="IPR007396">
    <property type="entry name" value="TR_PAI2-type"/>
</dbReference>